<dbReference type="Pfam" id="PF09722">
    <property type="entry name" value="Xre_MbcA_ParS_C"/>
    <property type="match status" value="1"/>
</dbReference>
<evidence type="ECO:0000259" key="1">
    <source>
        <dbReference type="Pfam" id="PF09722"/>
    </source>
</evidence>
<keyword evidence="3" id="KW-1185">Reference proteome</keyword>
<dbReference type="EMBL" id="LNYO01000013">
    <property type="protein sequence ID" value="KTD35705.1"/>
    <property type="molecule type" value="Genomic_DNA"/>
</dbReference>
<accession>A0A0W0WTS1</accession>
<dbReference type="InterPro" id="IPR011979">
    <property type="entry name" value="Antitox_Xre"/>
</dbReference>
<dbReference type="PATRIC" id="fig|45070.6.peg.733"/>
<evidence type="ECO:0000313" key="3">
    <source>
        <dbReference type="Proteomes" id="UP000054725"/>
    </source>
</evidence>
<dbReference type="InterPro" id="IPR024467">
    <property type="entry name" value="Xre/MbcA/ParS-like_toxin-bd"/>
</dbReference>
<comment type="caution">
    <text evidence="2">The sequence shown here is derived from an EMBL/GenBank/DDBJ whole genome shotgun (WGS) entry which is preliminary data.</text>
</comment>
<sequence length="135" mass="15627">MSSSTNQLMSCFNDPIKEIETIREGIKPELIENFLNEQSFVVKDVLSRLKITTSTYFAKKKEHKLLDSSSTEKFLRLFSVVQNAQEVLGRQEAKNWLYRKILSLGDQIPMDLLDTEAGHRLVEQTLLQIKYGIYN</sequence>
<dbReference type="OrthoDB" id="8595277at2"/>
<protein>
    <recommendedName>
        <fullName evidence="1">Antitoxin Xre/MbcA/ParS-like toxin-binding domain-containing protein</fullName>
    </recommendedName>
</protein>
<name>A0A0W0WTS1_9GAMM</name>
<proteinExistence type="predicted"/>
<evidence type="ECO:0000313" key="2">
    <source>
        <dbReference type="EMBL" id="KTD35705.1"/>
    </source>
</evidence>
<dbReference type="STRING" id="45070.Lnau_0689"/>
<feature type="domain" description="Antitoxin Xre/MbcA/ParS-like toxin-binding" evidence="1">
    <location>
        <begin position="84"/>
        <end position="132"/>
    </location>
</feature>
<dbReference type="AlphaFoldDB" id="A0A0W0WTS1"/>
<reference evidence="2 3" key="1">
    <citation type="submission" date="2015-11" db="EMBL/GenBank/DDBJ databases">
        <title>Genomic analysis of 38 Legionella species identifies large and diverse effector repertoires.</title>
        <authorList>
            <person name="Burstein D."/>
            <person name="Amaro F."/>
            <person name="Zusman T."/>
            <person name="Lifshitz Z."/>
            <person name="Cohen O."/>
            <person name="Gilbert J.A."/>
            <person name="Pupko T."/>
            <person name="Shuman H.A."/>
            <person name="Segal G."/>
        </authorList>
    </citation>
    <scope>NUCLEOTIDE SEQUENCE [LARGE SCALE GENOMIC DNA]</scope>
    <source>
        <strain evidence="2 3">ATCC 49506</strain>
    </source>
</reference>
<dbReference type="Proteomes" id="UP000054725">
    <property type="component" value="Unassembled WGS sequence"/>
</dbReference>
<dbReference type="NCBIfam" id="TIGR02293">
    <property type="entry name" value="TAS_TIGR02293"/>
    <property type="match status" value="1"/>
</dbReference>
<organism evidence="2 3">
    <name type="scientific">Legionella nautarum</name>
    <dbReference type="NCBI Taxonomy" id="45070"/>
    <lineage>
        <taxon>Bacteria</taxon>
        <taxon>Pseudomonadati</taxon>
        <taxon>Pseudomonadota</taxon>
        <taxon>Gammaproteobacteria</taxon>
        <taxon>Legionellales</taxon>
        <taxon>Legionellaceae</taxon>
        <taxon>Legionella</taxon>
    </lineage>
</organism>
<dbReference type="RefSeq" id="WP_058503756.1">
    <property type="nucleotide sequence ID" value="NZ_CAAAIF010000001.1"/>
</dbReference>
<gene>
    <name evidence="2" type="ORF">Lnau_0689</name>
</gene>